<evidence type="ECO:0000256" key="4">
    <source>
        <dbReference type="ARBA" id="ARBA00023125"/>
    </source>
</evidence>
<dbReference type="EMBL" id="JAUJYO010000004">
    <property type="protein sequence ID" value="KAK1319524.1"/>
    <property type="molecule type" value="Genomic_DNA"/>
</dbReference>
<feature type="domain" description="BHLH" evidence="9">
    <location>
        <begin position="279"/>
        <end position="329"/>
    </location>
</feature>
<dbReference type="FunFam" id="4.10.280.10:FF:000021">
    <property type="entry name" value="Transcription factor bHLH130 family"/>
    <property type="match status" value="1"/>
</dbReference>
<keyword evidence="11" id="KW-1185">Reference proteome</keyword>
<dbReference type="GO" id="GO:0005634">
    <property type="term" value="C:nucleus"/>
    <property type="evidence" value="ECO:0007669"/>
    <property type="project" value="UniProtKB-SubCell"/>
</dbReference>
<keyword evidence="6" id="KW-0539">Nucleus</keyword>
<dbReference type="SUPFAM" id="SSF47459">
    <property type="entry name" value="HLH, helix-loop-helix DNA-binding domain"/>
    <property type="match status" value="1"/>
</dbReference>
<dbReference type="AlphaFoldDB" id="A0AAV9F2L7"/>
<dbReference type="InterPro" id="IPR045843">
    <property type="entry name" value="IND-like"/>
</dbReference>
<comment type="subcellular location">
    <subcellularLocation>
        <location evidence="1">Nucleus</location>
    </subcellularLocation>
</comment>
<keyword evidence="7" id="KW-0175">Coiled coil</keyword>
<dbReference type="GO" id="GO:0046983">
    <property type="term" value="F:protein dimerization activity"/>
    <property type="evidence" value="ECO:0007669"/>
    <property type="project" value="InterPro"/>
</dbReference>
<dbReference type="Proteomes" id="UP001180020">
    <property type="component" value="Unassembled WGS sequence"/>
</dbReference>
<feature type="region of interest" description="Disordered" evidence="8">
    <location>
        <begin position="176"/>
        <end position="201"/>
    </location>
</feature>
<comment type="caution">
    <text evidence="10">The sequence shown here is derived from an EMBL/GenBank/DDBJ whole genome shotgun (WGS) entry which is preliminary data.</text>
</comment>
<dbReference type="InterPro" id="IPR011598">
    <property type="entry name" value="bHLH_dom"/>
</dbReference>
<evidence type="ECO:0000259" key="9">
    <source>
        <dbReference type="PROSITE" id="PS50888"/>
    </source>
</evidence>
<organism evidence="10 11">
    <name type="scientific">Acorus calamus</name>
    <name type="common">Sweet flag</name>
    <dbReference type="NCBI Taxonomy" id="4465"/>
    <lineage>
        <taxon>Eukaryota</taxon>
        <taxon>Viridiplantae</taxon>
        <taxon>Streptophyta</taxon>
        <taxon>Embryophyta</taxon>
        <taxon>Tracheophyta</taxon>
        <taxon>Spermatophyta</taxon>
        <taxon>Magnoliopsida</taxon>
        <taxon>Liliopsida</taxon>
        <taxon>Acoraceae</taxon>
        <taxon>Acorus</taxon>
    </lineage>
</organism>
<keyword evidence="5" id="KW-0804">Transcription</keyword>
<dbReference type="InterPro" id="IPR045239">
    <property type="entry name" value="bHLH95_bHLH"/>
</dbReference>
<protein>
    <recommendedName>
        <fullName evidence="9">BHLH domain-containing protein</fullName>
    </recommendedName>
</protein>
<evidence type="ECO:0000313" key="11">
    <source>
        <dbReference type="Proteomes" id="UP001180020"/>
    </source>
</evidence>
<gene>
    <name evidence="10" type="ORF">QJS10_CPB04g01810</name>
</gene>
<evidence type="ECO:0000256" key="3">
    <source>
        <dbReference type="ARBA" id="ARBA00023015"/>
    </source>
</evidence>
<comment type="similarity">
    <text evidence="2">Belongs to the bHLH protein family.</text>
</comment>
<dbReference type="PANTHER" id="PTHR16223">
    <property type="entry name" value="TRANSCRIPTION FACTOR BHLH83-RELATED"/>
    <property type="match status" value="1"/>
</dbReference>
<evidence type="ECO:0000256" key="8">
    <source>
        <dbReference type="SAM" id="MobiDB-lite"/>
    </source>
</evidence>
<dbReference type="Gene3D" id="4.10.280.10">
    <property type="entry name" value="Helix-loop-helix DNA-binding domain"/>
    <property type="match status" value="1"/>
</dbReference>
<dbReference type="GO" id="GO:0000981">
    <property type="term" value="F:DNA-binding transcription factor activity, RNA polymerase II-specific"/>
    <property type="evidence" value="ECO:0007669"/>
    <property type="project" value="TreeGrafter"/>
</dbReference>
<evidence type="ECO:0000256" key="6">
    <source>
        <dbReference type="ARBA" id="ARBA00023242"/>
    </source>
</evidence>
<reference evidence="10" key="1">
    <citation type="journal article" date="2023" name="Nat. Commun.">
        <title>Diploid and tetraploid genomes of Acorus and the evolution of monocots.</title>
        <authorList>
            <person name="Ma L."/>
            <person name="Liu K.W."/>
            <person name="Li Z."/>
            <person name="Hsiao Y.Y."/>
            <person name="Qi Y."/>
            <person name="Fu T."/>
            <person name="Tang G.D."/>
            <person name="Zhang D."/>
            <person name="Sun W.H."/>
            <person name="Liu D.K."/>
            <person name="Li Y."/>
            <person name="Chen G.Z."/>
            <person name="Liu X.D."/>
            <person name="Liao X.Y."/>
            <person name="Jiang Y.T."/>
            <person name="Yu X."/>
            <person name="Hao Y."/>
            <person name="Huang J."/>
            <person name="Zhao X.W."/>
            <person name="Ke S."/>
            <person name="Chen Y.Y."/>
            <person name="Wu W.L."/>
            <person name="Hsu J.L."/>
            <person name="Lin Y.F."/>
            <person name="Huang M.D."/>
            <person name="Li C.Y."/>
            <person name="Huang L."/>
            <person name="Wang Z.W."/>
            <person name="Zhao X."/>
            <person name="Zhong W.Y."/>
            <person name="Peng D.H."/>
            <person name="Ahmad S."/>
            <person name="Lan S."/>
            <person name="Zhang J.S."/>
            <person name="Tsai W.C."/>
            <person name="Van de Peer Y."/>
            <person name="Liu Z.J."/>
        </authorList>
    </citation>
    <scope>NUCLEOTIDE SEQUENCE</scope>
    <source>
        <strain evidence="10">CP</strain>
    </source>
</reference>
<evidence type="ECO:0000256" key="2">
    <source>
        <dbReference type="ARBA" id="ARBA00005510"/>
    </source>
</evidence>
<accession>A0AAV9F2L7</accession>
<dbReference type="GO" id="GO:0000978">
    <property type="term" value="F:RNA polymerase II cis-regulatory region sequence-specific DNA binding"/>
    <property type="evidence" value="ECO:0007669"/>
    <property type="project" value="TreeGrafter"/>
</dbReference>
<evidence type="ECO:0000313" key="10">
    <source>
        <dbReference type="EMBL" id="KAK1319524.1"/>
    </source>
</evidence>
<dbReference type="PROSITE" id="PS50888">
    <property type="entry name" value="BHLH"/>
    <property type="match status" value="1"/>
</dbReference>
<keyword evidence="4" id="KW-0238">DNA-binding</keyword>
<dbReference type="CDD" id="cd11393">
    <property type="entry name" value="bHLH_AtbHLH_like"/>
    <property type="match status" value="1"/>
</dbReference>
<evidence type="ECO:0000256" key="5">
    <source>
        <dbReference type="ARBA" id="ARBA00023163"/>
    </source>
</evidence>
<reference evidence="10" key="2">
    <citation type="submission" date="2023-06" db="EMBL/GenBank/DDBJ databases">
        <authorList>
            <person name="Ma L."/>
            <person name="Liu K.-W."/>
            <person name="Li Z."/>
            <person name="Hsiao Y.-Y."/>
            <person name="Qi Y."/>
            <person name="Fu T."/>
            <person name="Tang G."/>
            <person name="Zhang D."/>
            <person name="Sun W.-H."/>
            <person name="Liu D.-K."/>
            <person name="Li Y."/>
            <person name="Chen G.-Z."/>
            <person name="Liu X.-D."/>
            <person name="Liao X.-Y."/>
            <person name="Jiang Y.-T."/>
            <person name="Yu X."/>
            <person name="Hao Y."/>
            <person name="Huang J."/>
            <person name="Zhao X.-W."/>
            <person name="Ke S."/>
            <person name="Chen Y.-Y."/>
            <person name="Wu W.-L."/>
            <person name="Hsu J.-L."/>
            <person name="Lin Y.-F."/>
            <person name="Huang M.-D."/>
            <person name="Li C.-Y."/>
            <person name="Huang L."/>
            <person name="Wang Z.-W."/>
            <person name="Zhao X."/>
            <person name="Zhong W.-Y."/>
            <person name="Peng D.-H."/>
            <person name="Ahmad S."/>
            <person name="Lan S."/>
            <person name="Zhang J.-S."/>
            <person name="Tsai W.-C."/>
            <person name="Van De Peer Y."/>
            <person name="Liu Z.-J."/>
        </authorList>
    </citation>
    <scope>NUCLEOTIDE SEQUENCE</scope>
    <source>
        <strain evidence="10">CP</strain>
        <tissue evidence="10">Leaves</tissue>
    </source>
</reference>
<dbReference type="SMART" id="SM00353">
    <property type="entry name" value="HLH"/>
    <property type="match status" value="1"/>
</dbReference>
<dbReference type="InterPro" id="IPR036638">
    <property type="entry name" value="HLH_DNA-bd_sf"/>
</dbReference>
<dbReference type="Pfam" id="PF00010">
    <property type="entry name" value="HLH"/>
    <property type="match status" value="1"/>
</dbReference>
<sequence>MQRHPPSSMYGPNHHNRPMMSPTGLARYGSAPGSFLTSLVDSAVSGDAAEFHSPAGSSAAADLIGGFFSGESSQCATSESASATASPDRRLERSYGLNEIGGGGGRGSPLIRHSSSPAGFFSHLMVDHGFSVSRGMGGYTSQGSTESGHAMMNSRLKSQLSFSRQDSLSQISEISIPESGESAGRGCNSSDEGGGHAGQSYMSGNYTIGSWDEPNSIVFSGGPSGKRARDNDGHIIAGLSSLDSQFSMPKTALEMATVEKFLQLQPDTVPCKIRAKRGCATHPRSIAERERRTRISEKLRKLQELVPNMDKQTNTADMLDLAVQHIKSLQGEVEKLNEERANCTCAHE</sequence>
<dbReference type="PANTHER" id="PTHR16223:SF177">
    <property type="entry name" value="TRANSCRIPTION FACTOR BHLH129"/>
    <property type="match status" value="1"/>
</dbReference>
<evidence type="ECO:0000256" key="1">
    <source>
        <dbReference type="ARBA" id="ARBA00004123"/>
    </source>
</evidence>
<proteinExistence type="inferred from homology"/>
<evidence type="ECO:0000256" key="7">
    <source>
        <dbReference type="SAM" id="Coils"/>
    </source>
</evidence>
<feature type="region of interest" description="Disordered" evidence="8">
    <location>
        <begin position="1"/>
        <end position="25"/>
    </location>
</feature>
<name>A0AAV9F2L7_ACOCL</name>
<feature type="coiled-coil region" evidence="7">
    <location>
        <begin position="319"/>
        <end position="346"/>
    </location>
</feature>
<keyword evidence="3" id="KW-0805">Transcription regulation</keyword>